<gene>
    <name evidence="2" type="ORF">BN9_127170</name>
</gene>
<organism evidence="2 3">
    <name type="scientific">Albugo candida</name>
    <dbReference type="NCBI Taxonomy" id="65357"/>
    <lineage>
        <taxon>Eukaryota</taxon>
        <taxon>Sar</taxon>
        <taxon>Stramenopiles</taxon>
        <taxon>Oomycota</taxon>
        <taxon>Peronosporomycetes</taxon>
        <taxon>Albuginales</taxon>
        <taxon>Albuginaceae</taxon>
        <taxon>Albugo</taxon>
    </lineage>
</organism>
<feature type="signal peptide" evidence="1">
    <location>
        <begin position="1"/>
        <end position="18"/>
    </location>
</feature>
<evidence type="ECO:0000313" key="3">
    <source>
        <dbReference type="Proteomes" id="UP000053237"/>
    </source>
</evidence>
<accession>A0A024FW06</accession>
<dbReference type="EMBL" id="CAIX01000924">
    <property type="protein sequence ID" value="CCI11310.1"/>
    <property type="molecule type" value="Genomic_DNA"/>
</dbReference>
<evidence type="ECO:0000256" key="1">
    <source>
        <dbReference type="SAM" id="SignalP"/>
    </source>
</evidence>
<evidence type="ECO:0008006" key="4">
    <source>
        <dbReference type="Google" id="ProtNLM"/>
    </source>
</evidence>
<proteinExistence type="predicted"/>
<sequence>MGCQSMIWCVFLLDSAQQLRNGYCRSYTCAFLLPVAPNISDSLYGPFSCMAQFLPQETSSYINLIRSQKLSFLCTRFFMKPANKSQLHMSACTQCSAAVIFSLKLRGKMHI</sequence>
<protein>
    <recommendedName>
        <fullName evidence="4">Secreted protein</fullName>
    </recommendedName>
</protein>
<dbReference type="InParanoid" id="A0A024FW06"/>
<reference evidence="2 3" key="1">
    <citation type="submission" date="2012-05" db="EMBL/GenBank/DDBJ databases">
        <title>Recombination and specialization in a pathogen metapopulation.</title>
        <authorList>
            <person name="Gardiner A."/>
            <person name="Kemen E."/>
            <person name="Schultz-Larsen T."/>
            <person name="MacLean D."/>
            <person name="Van Oosterhout C."/>
            <person name="Jones J.D.G."/>
        </authorList>
    </citation>
    <scope>NUCLEOTIDE SEQUENCE [LARGE SCALE GENOMIC DNA]</scope>
    <source>
        <strain evidence="2 3">Ac Nc2</strain>
    </source>
</reference>
<feature type="chain" id="PRO_5001529120" description="Secreted protein" evidence="1">
    <location>
        <begin position="19"/>
        <end position="111"/>
    </location>
</feature>
<keyword evidence="1" id="KW-0732">Signal</keyword>
<keyword evidence="3" id="KW-1185">Reference proteome</keyword>
<comment type="caution">
    <text evidence="2">The sequence shown here is derived from an EMBL/GenBank/DDBJ whole genome shotgun (WGS) entry which is preliminary data.</text>
</comment>
<dbReference type="AlphaFoldDB" id="A0A024FW06"/>
<dbReference type="Proteomes" id="UP000053237">
    <property type="component" value="Unassembled WGS sequence"/>
</dbReference>
<name>A0A024FW06_9STRA</name>
<evidence type="ECO:0000313" key="2">
    <source>
        <dbReference type="EMBL" id="CCI11310.1"/>
    </source>
</evidence>